<dbReference type="InterPro" id="IPR027417">
    <property type="entry name" value="P-loop_NTPase"/>
</dbReference>
<dbReference type="PANTHER" id="PTHR42714:SF6">
    <property type="entry name" value="TRANSLATION INITIATION FACTOR IF-2"/>
    <property type="match status" value="1"/>
</dbReference>
<dbReference type="Proteomes" id="UP000472580">
    <property type="component" value="Unassembled WGS sequence"/>
</dbReference>
<dbReference type="RefSeq" id="WP_160334175.1">
    <property type="nucleotide sequence ID" value="NZ_CALPCR010000004.1"/>
</dbReference>
<dbReference type="NCBIfam" id="TIGR00231">
    <property type="entry name" value="small_GTP"/>
    <property type="match status" value="1"/>
</dbReference>
<name>A0A6L6YGB8_9BURK</name>
<dbReference type="InterPro" id="IPR023873">
    <property type="entry name" value="FeFe-hyd_GTPase_HydF"/>
</dbReference>
<gene>
    <name evidence="4" type="primary">hydF</name>
    <name evidence="4" type="ORF">E5987_00765</name>
</gene>
<dbReference type="CDD" id="cd00880">
    <property type="entry name" value="Era_like"/>
    <property type="match status" value="1"/>
</dbReference>
<dbReference type="InterPro" id="IPR005225">
    <property type="entry name" value="Small_GTP-bd"/>
</dbReference>
<dbReference type="OrthoDB" id="9811338at2"/>
<dbReference type="SUPFAM" id="SSF52540">
    <property type="entry name" value="P-loop containing nucleoside triphosphate hydrolases"/>
    <property type="match status" value="1"/>
</dbReference>
<accession>A0A6L6YGB8</accession>
<organism evidence="4 5">
    <name type="scientific">Parasutterella muris</name>
    <dbReference type="NCBI Taxonomy" id="2565572"/>
    <lineage>
        <taxon>Bacteria</taxon>
        <taxon>Pseudomonadati</taxon>
        <taxon>Pseudomonadota</taxon>
        <taxon>Betaproteobacteria</taxon>
        <taxon>Burkholderiales</taxon>
        <taxon>Sutterellaceae</taxon>
        <taxon>Parasutterella</taxon>
    </lineage>
</organism>
<evidence type="ECO:0000259" key="3">
    <source>
        <dbReference type="Pfam" id="PF18133"/>
    </source>
</evidence>
<dbReference type="InterPro" id="IPR040644">
    <property type="entry name" value="HydF_tetramer"/>
</dbReference>
<dbReference type="Gene3D" id="3.40.50.11420">
    <property type="match status" value="1"/>
</dbReference>
<feature type="domain" description="Hydrogen maturase F tetramerization" evidence="3">
    <location>
        <begin position="285"/>
        <end position="400"/>
    </location>
</feature>
<dbReference type="GO" id="GO:0005525">
    <property type="term" value="F:GTP binding"/>
    <property type="evidence" value="ECO:0007669"/>
    <property type="project" value="InterPro"/>
</dbReference>
<proteinExistence type="predicted"/>
<feature type="domain" description="G" evidence="1">
    <location>
        <begin position="15"/>
        <end position="129"/>
    </location>
</feature>
<comment type="caution">
    <text evidence="4">The sequence shown here is derived from an EMBL/GenBank/DDBJ whole genome shotgun (WGS) entry which is preliminary data.</text>
</comment>
<reference evidence="4 5" key="1">
    <citation type="submission" date="2019-12" db="EMBL/GenBank/DDBJ databases">
        <title>Microbes associate with the intestines of laboratory mice.</title>
        <authorList>
            <person name="Navarre W."/>
            <person name="Wong E."/>
        </authorList>
    </citation>
    <scope>NUCLEOTIDE SEQUENCE [LARGE SCALE GENOMIC DNA]</scope>
    <source>
        <strain evidence="4 5">NM82_D38</strain>
    </source>
</reference>
<dbReference type="GO" id="GO:0030488">
    <property type="term" value="P:tRNA methylation"/>
    <property type="evidence" value="ECO:0007669"/>
    <property type="project" value="TreeGrafter"/>
</dbReference>
<sequence length="409" mass="44553">MAEMNQSPRGTRIHIGLFGRRNAGKSSVINALTKQKIALVSDIAGTTTDPVYKAMELLPLGPIMLIDTAGIDDVGDLGKLRIGKTREVMTKTDVALIVMDAANPFSEFEEKLIEEFKRLGTPYLLVLNKCDTVPSADEIAEKLQAEVKEEFIVVSALNKSGFDRLRSAILSAAPRAFEDRPLIRDLLNPGDTVVFCVPIDTAAPKGRLILPQVQALRDTLDANANAIVAKENLIAAQLDNLKTPPALVVTDSQVFGKAAKIVPKEIPLTSFSILMARNKGDLTGLVEGAKAIESLKPGDKVLIAEACTHQCQAEDIGRVKIPAWLQEHVGGELSFEWYTGDSFPEDVSDYKLVIHCGACMINRRAMLSRQRQCREAGVPIVNYGVLIAYIKGILKRVLSPFPEAREALS</sequence>
<evidence type="ECO:0000259" key="1">
    <source>
        <dbReference type="Pfam" id="PF01926"/>
    </source>
</evidence>
<evidence type="ECO:0000313" key="4">
    <source>
        <dbReference type="EMBL" id="MVX55738.1"/>
    </source>
</evidence>
<dbReference type="PANTHER" id="PTHR42714">
    <property type="entry name" value="TRNA MODIFICATION GTPASE GTPBP3"/>
    <property type="match status" value="1"/>
</dbReference>
<dbReference type="GO" id="GO:0002098">
    <property type="term" value="P:tRNA wobble uridine modification"/>
    <property type="evidence" value="ECO:0007669"/>
    <property type="project" value="TreeGrafter"/>
</dbReference>
<feature type="domain" description="Hydrogen maturase F dimerization" evidence="2">
    <location>
        <begin position="182"/>
        <end position="280"/>
    </location>
</feature>
<dbReference type="NCBIfam" id="TIGR03918">
    <property type="entry name" value="GTP_HydF"/>
    <property type="match status" value="1"/>
</dbReference>
<dbReference type="Pfam" id="PF18133">
    <property type="entry name" value="HydF_tetramer"/>
    <property type="match status" value="1"/>
</dbReference>
<evidence type="ECO:0000259" key="2">
    <source>
        <dbReference type="Pfam" id="PF18128"/>
    </source>
</evidence>
<keyword evidence="5" id="KW-1185">Reference proteome</keyword>
<dbReference type="GO" id="GO:0005737">
    <property type="term" value="C:cytoplasm"/>
    <property type="evidence" value="ECO:0007669"/>
    <property type="project" value="TreeGrafter"/>
</dbReference>
<dbReference type="InterPro" id="IPR006073">
    <property type="entry name" value="GTP-bd"/>
</dbReference>
<dbReference type="AlphaFoldDB" id="A0A6L6YGB8"/>
<dbReference type="EMBL" id="WSRP01000002">
    <property type="protein sequence ID" value="MVX55738.1"/>
    <property type="molecule type" value="Genomic_DNA"/>
</dbReference>
<protein>
    <submittedName>
        <fullName evidence="4">[FeFe] hydrogenase H-cluster maturation GTPase HydF</fullName>
    </submittedName>
</protein>
<dbReference type="Pfam" id="PF01926">
    <property type="entry name" value="MMR_HSR1"/>
    <property type="match status" value="1"/>
</dbReference>
<dbReference type="InterPro" id="IPR041606">
    <property type="entry name" value="HydF_dimer"/>
</dbReference>
<dbReference type="Gene3D" id="3.40.50.300">
    <property type="entry name" value="P-loop containing nucleotide triphosphate hydrolases"/>
    <property type="match status" value="1"/>
</dbReference>
<dbReference type="Gene3D" id="3.40.50.11410">
    <property type="match status" value="1"/>
</dbReference>
<evidence type="ECO:0000313" key="5">
    <source>
        <dbReference type="Proteomes" id="UP000472580"/>
    </source>
</evidence>
<dbReference type="Pfam" id="PF18128">
    <property type="entry name" value="HydF_dimer"/>
    <property type="match status" value="1"/>
</dbReference>